<dbReference type="GO" id="GO:0003824">
    <property type="term" value="F:catalytic activity"/>
    <property type="evidence" value="ECO:0007669"/>
    <property type="project" value="InterPro"/>
</dbReference>
<reference evidence="2 3" key="1">
    <citation type="submission" date="2018-06" db="EMBL/GenBank/DDBJ databases">
        <title>Genomic Encyclopedia of Archaeal and Bacterial Type Strains, Phase II (KMG-II): from individual species to whole genera.</title>
        <authorList>
            <person name="Goeker M."/>
        </authorList>
    </citation>
    <scope>NUCLEOTIDE SEQUENCE [LARGE SCALE GENOMIC DNA]</scope>
    <source>
        <strain evidence="2 3">T4</strain>
    </source>
</reference>
<dbReference type="GO" id="GO:0030151">
    <property type="term" value="F:molybdenum ion binding"/>
    <property type="evidence" value="ECO:0007669"/>
    <property type="project" value="InterPro"/>
</dbReference>
<comment type="caution">
    <text evidence="2">The sequence shown here is derived from an EMBL/GenBank/DDBJ whole genome shotgun (WGS) entry which is preliminary data.</text>
</comment>
<evidence type="ECO:0000313" key="3">
    <source>
        <dbReference type="Proteomes" id="UP000248917"/>
    </source>
</evidence>
<dbReference type="Pfam" id="PF03476">
    <property type="entry name" value="MOSC_N"/>
    <property type="match status" value="1"/>
</dbReference>
<evidence type="ECO:0000259" key="1">
    <source>
        <dbReference type="PROSITE" id="PS51340"/>
    </source>
</evidence>
<dbReference type="OrthoDB" id="581532at2"/>
<organism evidence="2 3">
    <name type="scientific">Algoriphagus aquaeductus</name>
    <dbReference type="NCBI Taxonomy" id="475299"/>
    <lineage>
        <taxon>Bacteria</taxon>
        <taxon>Pseudomonadati</taxon>
        <taxon>Bacteroidota</taxon>
        <taxon>Cytophagia</taxon>
        <taxon>Cytophagales</taxon>
        <taxon>Cyclobacteriaceae</taxon>
        <taxon>Algoriphagus</taxon>
    </lineage>
</organism>
<feature type="domain" description="MOSC" evidence="1">
    <location>
        <begin position="108"/>
        <end position="268"/>
    </location>
</feature>
<dbReference type="RefSeq" id="WP_111392345.1">
    <property type="nucleotide sequence ID" value="NZ_JBJINY010000076.1"/>
</dbReference>
<dbReference type="AlphaFoldDB" id="A0A326RX60"/>
<dbReference type="InterPro" id="IPR011037">
    <property type="entry name" value="Pyrv_Knase-like_insert_dom_sf"/>
</dbReference>
<evidence type="ECO:0000313" key="2">
    <source>
        <dbReference type="EMBL" id="PZV84695.1"/>
    </source>
</evidence>
<dbReference type="PROSITE" id="PS51340">
    <property type="entry name" value="MOSC"/>
    <property type="match status" value="1"/>
</dbReference>
<dbReference type="PANTHER" id="PTHR14237:SF19">
    <property type="entry name" value="MITOCHONDRIAL AMIDOXIME REDUCING COMPONENT 1"/>
    <property type="match status" value="1"/>
</dbReference>
<protein>
    <recommendedName>
        <fullName evidence="1">MOSC domain-containing protein</fullName>
    </recommendedName>
</protein>
<accession>A0A326RX60</accession>
<dbReference type="GO" id="GO:0030170">
    <property type="term" value="F:pyridoxal phosphate binding"/>
    <property type="evidence" value="ECO:0007669"/>
    <property type="project" value="InterPro"/>
</dbReference>
<dbReference type="InterPro" id="IPR005303">
    <property type="entry name" value="MOCOS_middle"/>
</dbReference>
<name>A0A326RX60_9BACT</name>
<dbReference type="SUPFAM" id="SSF141673">
    <property type="entry name" value="MOSC N-terminal domain-like"/>
    <property type="match status" value="1"/>
</dbReference>
<dbReference type="PANTHER" id="PTHR14237">
    <property type="entry name" value="MOLYBDOPTERIN COFACTOR SULFURASE MOSC"/>
    <property type="match status" value="1"/>
</dbReference>
<dbReference type="EMBL" id="QKTX01000004">
    <property type="protein sequence ID" value="PZV84695.1"/>
    <property type="molecule type" value="Genomic_DNA"/>
</dbReference>
<sequence length="270" mass="30520">MDHNLILQNIFIYPIKSLGGIELTEATVEERGFRHDRRWMLVDTGGRFVSQREYPQLALLGVELEEEGLRVFDRKNPKNAVVVTFELAQGPVRKVVIWDDEVIAVSVNREISRWFSDFLGFEVDLVLMPESTHRKVDPRYAVNGESVSFADGMPYLIIGQSSLDELNSRLESPVPMNRFRPNLVFSGGSPFLEDKLRKIRIGSVDFQIVKPCARCVMTTVDQDTAEQGKEPLKTLSSFRTVNNKVLFGQNVVALTLGKVKLGDPLIPQKD</sequence>
<dbReference type="Pfam" id="PF03473">
    <property type="entry name" value="MOSC"/>
    <property type="match status" value="1"/>
</dbReference>
<keyword evidence="3" id="KW-1185">Reference proteome</keyword>
<dbReference type="Proteomes" id="UP000248917">
    <property type="component" value="Unassembled WGS sequence"/>
</dbReference>
<dbReference type="SUPFAM" id="SSF50800">
    <property type="entry name" value="PK beta-barrel domain-like"/>
    <property type="match status" value="1"/>
</dbReference>
<gene>
    <name evidence="2" type="ORF">CLV31_104351</name>
</gene>
<proteinExistence type="predicted"/>
<dbReference type="InterPro" id="IPR005302">
    <property type="entry name" value="MoCF_Sase_C"/>
</dbReference>